<name>A0A934X7I7_9MICO</name>
<dbReference type="EMBL" id="JADIXZ010000005">
    <property type="protein sequence ID" value="MBK6301755.1"/>
    <property type="molecule type" value="Genomic_DNA"/>
</dbReference>
<dbReference type="AlphaFoldDB" id="A0A934X7I7"/>
<reference evidence="1 2" key="1">
    <citation type="submission" date="2020-10" db="EMBL/GenBank/DDBJ databases">
        <title>Connecting structure to function with the recovery of over 1000 high-quality activated sludge metagenome-assembled genomes encoding full-length rRNA genes using long-read sequencing.</title>
        <authorList>
            <person name="Singleton C.M."/>
            <person name="Petriglieri F."/>
            <person name="Kristensen J.M."/>
            <person name="Kirkegaard R.H."/>
            <person name="Michaelsen T.Y."/>
            <person name="Andersen M.H."/>
            <person name="Karst S.M."/>
            <person name="Dueholm M.S."/>
            <person name="Nielsen P.H."/>
            <person name="Albertsen M."/>
        </authorList>
    </citation>
    <scope>NUCLEOTIDE SEQUENCE [LARGE SCALE GENOMIC DNA]</scope>
    <source>
        <strain evidence="1">AalE_18-Q3-R2-46_BAT3C.188</strain>
    </source>
</reference>
<organism evidence="1 2">
    <name type="scientific">Candidatus Phosphoribacter hodrii</name>
    <dbReference type="NCBI Taxonomy" id="2953743"/>
    <lineage>
        <taxon>Bacteria</taxon>
        <taxon>Bacillati</taxon>
        <taxon>Actinomycetota</taxon>
        <taxon>Actinomycetes</taxon>
        <taxon>Micrococcales</taxon>
        <taxon>Dermatophilaceae</taxon>
        <taxon>Candidatus Phosphoribacter</taxon>
    </lineage>
</organism>
<protein>
    <submittedName>
        <fullName evidence="1">DUF3515 family protein</fullName>
    </submittedName>
</protein>
<dbReference type="Pfam" id="PF12028">
    <property type="entry name" value="DUF3515"/>
    <property type="match status" value="1"/>
</dbReference>
<dbReference type="Proteomes" id="UP000718281">
    <property type="component" value="Unassembled WGS sequence"/>
</dbReference>
<proteinExistence type="predicted"/>
<evidence type="ECO:0000313" key="1">
    <source>
        <dbReference type="EMBL" id="MBK6301755.1"/>
    </source>
</evidence>
<evidence type="ECO:0000313" key="2">
    <source>
        <dbReference type="Proteomes" id="UP000718281"/>
    </source>
</evidence>
<accession>A0A934X7I7</accession>
<gene>
    <name evidence="1" type="ORF">IPF40_12165</name>
</gene>
<comment type="caution">
    <text evidence="1">The sequence shown here is derived from an EMBL/GenBank/DDBJ whole genome shotgun (WGS) entry which is preliminary data.</text>
</comment>
<dbReference type="InterPro" id="IPR021903">
    <property type="entry name" value="DUF3515"/>
</dbReference>
<sequence length="129" mass="13257">MSAAVVVALPAGADSAPCQALTALWPSLVSSQPARAVSVQSPAARAWGNPAVIAICGYDAPAPSTLECLSVDGIDWLVQRRSDGVQFTTYGRSPAMDVLVPAAYAPEPLLLPAFGAAARSLPETGRHCQ</sequence>